<sequence length="353" mass="39871">MKALRGLWVLFMISLPVFPAYAHPYWVKPGVYVEYAAMRYDPYIQYQLSQGYSTEQRTAFLVYLSHNASYRIYAYNDTYLKFTILEEIDGYLTVGVRIDMSNVTVKVTVPTGGNLSPIWEQNEVIKVETIPTPSNSGTLEYKVHLRSLRIKGVYRIRESDGAVFRLDGTHYGHTFLWIDTDPGLVPQENETFVVFPTLNWTMEVERVSVKDKPSKTYYREFGPPVATLSLLGSPLVMEGLVEFTTQTPGDLRYDPATGMVLSPTTLSILISPDLAAIGIPFASFMDERVAYDQIVKGNSVWAGLLPLYDTNAEFQRVEEVPFSKAKTPWKYAFWGSLVLLGSIMTAKGGRKSK</sequence>
<protein>
    <submittedName>
        <fullName evidence="1">Uncharacterized protein</fullName>
    </submittedName>
</protein>
<reference evidence="1 2" key="1">
    <citation type="submission" date="2020-09" db="EMBL/GenBank/DDBJ databases">
        <authorList>
            <person name="Courtine D."/>
        </authorList>
    </citation>
    <scope>NUCLEOTIDE SEQUENCE [LARGE SCALE GENOMIC DNA]</scope>
    <source>
        <strain evidence="1 2">IRI35c</strain>
    </source>
</reference>
<dbReference type="EMBL" id="LR881183">
    <property type="protein sequence ID" value="CAD5244324.1"/>
    <property type="molecule type" value="Genomic_DNA"/>
</dbReference>
<keyword evidence="2" id="KW-1185">Reference proteome</keyword>
<organism evidence="1 2">
    <name type="scientific">Thermococcus camini</name>
    <dbReference type="NCBI Taxonomy" id="2016373"/>
    <lineage>
        <taxon>Archaea</taxon>
        <taxon>Methanobacteriati</taxon>
        <taxon>Methanobacteriota</taxon>
        <taxon>Thermococci</taxon>
        <taxon>Thermococcales</taxon>
        <taxon>Thermococcaceae</taxon>
        <taxon>Thermococcus</taxon>
    </lineage>
</organism>
<evidence type="ECO:0000313" key="1">
    <source>
        <dbReference type="EMBL" id="CAD5244324.1"/>
    </source>
</evidence>
<evidence type="ECO:0000313" key="2">
    <source>
        <dbReference type="Proteomes" id="UP000516304"/>
    </source>
</evidence>
<dbReference type="Proteomes" id="UP000516304">
    <property type="component" value="Chromosome TIRI35C"/>
</dbReference>
<dbReference type="KEGG" id="tcq:TIRI35C_1170"/>
<accession>A0A7G2D8P0</accession>
<dbReference type="AlphaFoldDB" id="A0A7G2D8P0"/>
<proteinExistence type="predicted"/>
<gene>
    <name evidence="1" type="ORF">TIRI35C_1170</name>
</gene>
<name>A0A7G2D8P0_9EURY</name>